<reference evidence="2" key="1">
    <citation type="submission" date="2010-08" db="EMBL/GenBank/DDBJ databases">
        <authorList>
            <consortium name="Caenorhabditis japonica Sequencing Consortium"/>
            <person name="Wilson R.K."/>
        </authorList>
    </citation>
    <scope>NUCLEOTIDE SEQUENCE [LARGE SCALE GENOMIC DNA]</scope>
    <source>
        <strain evidence="2">DF5081</strain>
    </source>
</reference>
<reference evidence="1" key="2">
    <citation type="submission" date="2022-06" db="UniProtKB">
        <authorList>
            <consortium name="EnsemblMetazoa"/>
        </authorList>
    </citation>
    <scope>IDENTIFICATION</scope>
    <source>
        <strain evidence="1">DF5081</strain>
    </source>
</reference>
<dbReference type="Proteomes" id="UP000005237">
    <property type="component" value="Unassembled WGS sequence"/>
</dbReference>
<organism evidence="1 2">
    <name type="scientific">Caenorhabditis japonica</name>
    <dbReference type="NCBI Taxonomy" id="281687"/>
    <lineage>
        <taxon>Eukaryota</taxon>
        <taxon>Metazoa</taxon>
        <taxon>Ecdysozoa</taxon>
        <taxon>Nematoda</taxon>
        <taxon>Chromadorea</taxon>
        <taxon>Rhabditida</taxon>
        <taxon>Rhabditina</taxon>
        <taxon>Rhabditomorpha</taxon>
        <taxon>Rhabditoidea</taxon>
        <taxon>Rhabditidae</taxon>
        <taxon>Peloderinae</taxon>
        <taxon>Caenorhabditis</taxon>
    </lineage>
</organism>
<dbReference type="AlphaFoldDB" id="A0A8R1ET12"/>
<evidence type="ECO:0000313" key="1">
    <source>
        <dbReference type="EnsemblMetazoa" id="CJA42902.1"/>
    </source>
</evidence>
<proteinExistence type="predicted"/>
<dbReference type="EnsemblMetazoa" id="CJA42902.1">
    <property type="protein sequence ID" value="CJA42902.1"/>
    <property type="gene ID" value="WBGene00218750"/>
</dbReference>
<sequence>MTRRMRNRLQTALVCQAAVPITVAVIPVIYCTISIISGFHSQGTLLQKTNIQKKCFSSEQHRNVRFVYTWNSDNSDDDYGA</sequence>
<protein>
    <submittedName>
        <fullName evidence="1">Uncharacterized protein</fullName>
    </submittedName>
</protein>
<keyword evidence="2" id="KW-1185">Reference proteome</keyword>
<dbReference type="InterPro" id="IPR019422">
    <property type="entry name" value="7TM_GPCR_serpentine_rcpt_Srh"/>
</dbReference>
<evidence type="ECO:0000313" key="2">
    <source>
        <dbReference type="Proteomes" id="UP000005237"/>
    </source>
</evidence>
<accession>A0A8R1ET12</accession>
<name>A0A8R1ET12_CAEJA</name>
<dbReference type="Pfam" id="PF10318">
    <property type="entry name" value="7TM_GPCR_Srh"/>
    <property type="match status" value="1"/>
</dbReference>